<name>A0ABN9Q7N4_9DINO</name>
<feature type="non-terminal residue" evidence="2">
    <location>
        <position position="1"/>
    </location>
</feature>
<keyword evidence="3" id="KW-1185">Reference proteome</keyword>
<evidence type="ECO:0000313" key="2">
    <source>
        <dbReference type="EMBL" id="CAK0800402.1"/>
    </source>
</evidence>
<accession>A0ABN9Q7N4</accession>
<organism evidence="2 3">
    <name type="scientific">Prorocentrum cordatum</name>
    <dbReference type="NCBI Taxonomy" id="2364126"/>
    <lineage>
        <taxon>Eukaryota</taxon>
        <taxon>Sar</taxon>
        <taxon>Alveolata</taxon>
        <taxon>Dinophyceae</taxon>
        <taxon>Prorocentrales</taxon>
        <taxon>Prorocentraceae</taxon>
        <taxon>Prorocentrum</taxon>
    </lineage>
</organism>
<evidence type="ECO:0000313" key="3">
    <source>
        <dbReference type="Proteomes" id="UP001189429"/>
    </source>
</evidence>
<evidence type="ECO:0000256" key="1">
    <source>
        <dbReference type="SAM" id="MobiDB-lite"/>
    </source>
</evidence>
<dbReference type="Proteomes" id="UP001189429">
    <property type="component" value="Unassembled WGS sequence"/>
</dbReference>
<dbReference type="EMBL" id="CAUYUJ010002353">
    <property type="protein sequence ID" value="CAK0800402.1"/>
    <property type="molecule type" value="Genomic_DNA"/>
</dbReference>
<gene>
    <name evidence="2" type="ORF">PCOR1329_LOCUS8565</name>
</gene>
<reference evidence="2" key="1">
    <citation type="submission" date="2023-10" db="EMBL/GenBank/DDBJ databases">
        <authorList>
            <person name="Chen Y."/>
            <person name="Shah S."/>
            <person name="Dougan E. K."/>
            <person name="Thang M."/>
            <person name="Chan C."/>
        </authorList>
    </citation>
    <scope>NUCLEOTIDE SEQUENCE [LARGE SCALE GENOMIC DNA]</scope>
</reference>
<sequence length="169" mass="17911">DASASPLHATVLQELRRRADAPAAGAPARALERAVGGKSGAEAPGYLQAAGEAPCDSAECEARRWRRWVSAGKPEQLSDGAGDGCEDMPAMDTCSLIVVFKDGVTEDKMRQFAAVQAGDADLQVMRSLNMMTLSFGTDNAKCCEAYDLVKTSGSPLVRGVEFDQPMSIR</sequence>
<evidence type="ECO:0008006" key="4">
    <source>
        <dbReference type="Google" id="ProtNLM"/>
    </source>
</evidence>
<feature type="region of interest" description="Disordered" evidence="1">
    <location>
        <begin position="18"/>
        <end position="39"/>
    </location>
</feature>
<proteinExistence type="predicted"/>
<comment type="caution">
    <text evidence="2">The sequence shown here is derived from an EMBL/GenBank/DDBJ whole genome shotgun (WGS) entry which is preliminary data.</text>
</comment>
<protein>
    <recommendedName>
        <fullName evidence="4">Protein transport protein SEC23</fullName>
    </recommendedName>
</protein>